<evidence type="ECO:0000313" key="4">
    <source>
        <dbReference type="EMBL" id="KWX75686.1"/>
    </source>
</evidence>
<keyword evidence="5" id="KW-1185">Reference proteome</keyword>
<dbReference type="InterPro" id="IPR013783">
    <property type="entry name" value="Ig-like_fold"/>
</dbReference>
<dbReference type="OrthoDB" id="5845122at2"/>
<proteinExistence type="predicted"/>
<comment type="caution">
    <text evidence="4">The sequence shown here is derived from an EMBL/GenBank/DDBJ whole genome shotgun (WGS) entry which is preliminary data.</text>
</comment>
<dbReference type="Pfam" id="PF17735">
    <property type="entry name" value="BslA"/>
    <property type="match status" value="1"/>
</dbReference>
<dbReference type="PROSITE" id="PS00018">
    <property type="entry name" value="EF_HAND_1"/>
    <property type="match status" value="1"/>
</dbReference>
<evidence type="ECO:0000313" key="5">
    <source>
        <dbReference type="Proteomes" id="UP000070475"/>
    </source>
</evidence>
<dbReference type="PATRIC" id="fig|483937.3.peg.1310"/>
<dbReference type="Gene3D" id="2.60.40.3490">
    <property type="match status" value="1"/>
</dbReference>
<feature type="domain" description="SLH" evidence="3">
    <location>
        <begin position="88"/>
        <end position="151"/>
    </location>
</feature>
<gene>
    <name evidence="4" type="ORF">AMQ84_16905</name>
</gene>
<organism evidence="4 5">
    <name type="scientific">Paenibacillus riograndensis</name>
    <dbReference type="NCBI Taxonomy" id="483937"/>
    <lineage>
        <taxon>Bacteria</taxon>
        <taxon>Bacillati</taxon>
        <taxon>Bacillota</taxon>
        <taxon>Bacilli</taxon>
        <taxon>Bacillales</taxon>
        <taxon>Paenibacillaceae</taxon>
        <taxon>Paenibacillus</taxon>
        <taxon>Paenibacillus sonchi group</taxon>
    </lineage>
</organism>
<evidence type="ECO:0000259" key="3">
    <source>
        <dbReference type="PROSITE" id="PS51272"/>
    </source>
</evidence>
<dbReference type="PANTHER" id="PTHR43308">
    <property type="entry name" value="OUTER MEMBRANE PROTEIN ALPHA-RELATED"/>
    <property type="match status" value="1"/>
</dbReference>
<dbReference type="RefSeq" id="WP_060861333.1">
    <property type="nucleotide sequence ID" value="NZ_LIRB01000134.1"/>
</dbReference>
<dbReference type="InterPro" id="IPR001119">
    <property type="entry name" value="SLH_dom"/>
</dbReference>
<accession>A0A132TX00</accession>
<feature type="region of interest" description="Disordered" evidence="1">
    <location>
        <begin position="248"/>
        <end position="345"/>
    </location>
</feature>
<reference evidence="4 5" key="1">
    <citation type="submission" date="2015-08" db="EMBL/GenBank/DDBJ databases">
        <title>Genomes of Paenibacillus riograndensis.</title>
        <authorList>
            <person name="Sant'Anna F.H."/>
            <person name="Souza R."/>
            <person name="Ambrosini A."/>
            <person name="Bach E."/>
            <person name="Fernandes G."/>
            <person name="Balsanelli E."/>
            <person name="Baura V.A."/>
            <person name="Pedrosa F.O."/>
            <person name="Souza E.M."/>
            <person name="Passaglia L."/>
        </authorList>
    </citation>
    <scope>NUCLEOTIDE SEQUENCE [LARGE SCALE GENOMIC DNA]</scope>
    <source>
        <strain evidence="4 5">CAS34</strain>
    </source>
</reference>
<dbReference type="InterPro" id="IPR018247">
    <property type="entry name" value="EF_Hand_1_Ca_BS"/>
</dbReference>
<dbReference type="Proteomes" id="UP000070475">
    <property type="component" value="Unassembled WGS sequence"/>
</dbReference>
<evidence type="ECO:0000256" key="1">
    <source>
        <dbReference type="SAM" id="MobiDB-lite"/>
    </source>
</evidence>
<protein>
    <recommendedName>
        <fullName evidence="3">SLH domain-containing protein</fullName>
    </recommendedName>
</protein>
<dbReference type="InterPro" id="IPR038480">
    <property type="entry name" value="YuaB-like_sf"/>
</dbReference>
<feature type="domain" description="SLH" evidence="3">
    <location>
        <begin position="26"/>
        <end position="87"/>
    </location>
</feature>
<keyword evidence="2" id="KW-0732">Signal</keyword>
<sequence>MNKQQIARSLLAITLLTAPLASPKANAAALFSDINNSYAKEAILELLDKGIISGIGDNRFDPAGQLKRQDFAVILAKALSLDTTTVPSVPTFTDVPKSSYAYNAVEAVYQAGWINGPGNGRFAAGSPLSRQDMIVIFVRALGIEASDKSSFLPFADSAKIADYAKASVAAALEYGLIQGEGGNLFNPAANADRQSVALVASKFIKVKEAAATPAPQATPTVTATPAVTASPQPAATPSTVYTSVYYPEQTATPSPEPTPVPTPEPTPVPTPEPTPVPTPEPTPVPTPEPTPVPTPEPTPVPTPEPTPVPTPEPTPVPTPEPTPVPTPEPTPVPTPEPTPTPDTTAPEVDAAKFAAVDNYNGTLDQLYGAESAVSEEGAVVQAYPWNDFNENGLVDAEELYTAMPLGVSLADGSVPAADIGDLSAGYYTVVITATDSEGNESAKDAEHAFSFSLTKNEAPDITAPEVDVLKFTAVDNYNGTQDQLTGAAAAISEQGAEVKVYSWNDVNENSQVDEGELGAALSVGTSAEDGSVAAANIGDLPAGNYHFVITATDASGNESAKDAEQAIEIILQKSAAPTLPSLIYGFDGGGGSKTKYFTPGSTASTIRFDFFSSEKFTNAIIEVTLEGLTFSTSDYYNISGWVHPTAEQISNDGHTLTFTGSASGTSDISFELQSKKIPAAGTYLIKYRADADGTGTARVFSEEQYITLISGSPN</sequence>
<feature type="compositionally biased region" description="Pro residues" evidence="1">
    <location>
        <begin position="254"/>
        <end position="340"/>
    </location>
</feature>
<dbReference type="Gene3D" id="2.60.40.10">
    <property type="entry name" value="Immunoglobulins"/>
    <property type="match status" value="1"/>
</dbReference>
<dbReference type="Pfam" id="PF00395">
    <property type="entry name" value="SLH"/>
    <property type="match status" value="3"/>
</dbReference>
<dbReference type="InterPro" id="IPR034650">
    <property type="entry name" value="YuaB-like"/>
</dbReference>
<dbReference type="AlphaFoldDB" id="A0A132TX00"/>
<feature type="chain" id="PRO_5007454413" description="SLH domain-containing protein" evidence="2">
    <location>
        <begin position="28"/>
        <end position="714"/>
    </location>
</feature>
<name>A0A132TX00_9BACL</name>
<dbReference type="InterPro" id="IPR051465">
    <property type="entry name" value="Cell_Envelope_Struct_Comp"/>
</dbReference>
<feature type="region of interest" description="Disordered" evidence="1">
    <location>
        <begin position="210"/>
        <end position="236"/>
    </location>
</feature>
<feature type="signal peptide" evidence="2">
    <location>
        <begin position="1"/>
        <end position="27"/>
    </location>
</feature>
<dbReference type="PROSITE" id="PS51272">
    <property type="entry name" value="SLH"/>
    <property type="match status" value="2"/>
</dbReference>
<dbReference type="EMBL" id="LIRB01000134">
    <property type="protein sequence ID" value="KWX75686.1"/>
    <property type="molecule type" value="Genomic_DNA"/>
</dbReference>
<evidence type="ECO:0000256" key="2">
    <source>
        <dbReference type="SAM" id="SignalP"/>
    </source>
</evidence>